<feature type="region of interest" description="Disordered" evidence="5">
    <location>
        <begin position="1"/>
        <end position="22"/>
    </location>
</feature>
<keyword evidence="1" id="KW-0479">Metal-binding</keyword>
<organism evidence="7 8">
    <name type="scientific">Daphnia pulex</name>
    <name type="common">Water flea</name>
    <dbReference type="NCBI Taxonomy" id="6669"/>
    <lineage>
        <taxon>Eukaryota</taxon>
        <taxon>Metazoa</taxon>
        <taxon>Ecdysozoa</taxon>
        <taxon>Arthropoda</taxon>
        <taxon>Crustacea</taxon>
        <taxon>Branchiopoda</taxon>
        <taxon>Diplostraca</taxon>
        <taxon>Cladocera</taxon>
        <taxon>Anomopoda</taxon>
        <taxon>Daphniidae</taxon>
        <taxon>Daphnia</taxon>
    </lineage>
</organism>
<evidence type="ECO:0000313" key="7">
    <source>
        <dbReference type="EMBL" id="EFX82806.1"/>
    </source>
</evidence>
<feature type="compositionally biased region" description="Polar residues" evidence="5">
    <location>
        <begin position="195"/>
        <end position="204"/>
    </location>
</feature>
<dbReference type="AlphaFoldDB" id="E9GCT8"/>
<dbReference type="GO" id="GO:0003677">
    <property type="term" value="F:DNA binding"/>
    <property type="evidence" value="ECO:0007669"/>
    <property type="project" value="InterPro"/>
</dbReference>
<dbReference type="EMBL" id="GL732539">
    <property type="protein sequence ID" value="EFX82806.1"/>
    <property type="molecule type" value="Genomic_DNA"/>
</dbReference>
<dbReference type="GO" id="GO:0005634">
    <property type="term" value="C:nucleus"/>
    <property type="evidence" value="ECO:0000318"/>
    <property type="project" value="GO_Central"/>
</dbReference>
<keyword evidence="8" id="KW-1185">Reference proteome</keyword>
<dbReference type="InterPro" id="IPR003656">
    <property type="entry name" value="Znf_BED"/>
</dbReference>
<feature type="compositionally biased region" description="Polar residues" evidence="5">
    <location>
        <begin position="62"/>
        <end position="78"/>
    </location>
</feature>
<reference evidence="7 8" key="1">
    <citation type="journal article" date="2011" name="Science">
        <title>The ecoresponsive genome of Daphnia pulex.</title>
        <authorList>
            <person name="Colbourne J.K."/>
            <person name="Pfrender M.E."/>
            <person name="Gilbert D."/>
            <person name="Thomas W.K."/>
            <person name="Tucker A."/>
            <person name="Oakley T.H."/>
            <person name="Tokishita S."/>
            <person name="Aerts A."/>
            <person name="Arnold G.J."/>
            <person name="Basu M.K."/>
            <person name="Bauer D.J."/>
            <person name="Caceres C.E."/>
            <person name="Carmel L."/>
            <person name="Casola C."/>
            <person name="Choi J.H."/>
            <person name="Detter J.C."/>
            <person name="Dong Q."/>
            <person name="Dusheyko S."/>
            <person name="Eads B.D."/>
            <person name="Frohlich T."/>
            <person name="Geiler-Samerotte K.A."/>
            <person name="Gerlach D."/>
            <person name="Hatcher P."/>
            <person name="Jogdeo S."/>
            <person name="Krijgsveld J."/>
            <person name="Kriventseva E.V."/>
            <person name="Kultz D."/>
            <person name="Laforsch C."/>
            <person name="Lindquist E."/>
            <person name="Lopez J."/>
            <person name="Manak J.R."/>
            <person name="Muller J."/>
            <person name="Pangilinan J."/>
            <person name="Patwardhan R.P."/>
            <person name="Pitluck S."/>
            <person name="Pritham E.J."/>
            <person name="Rechtsteiner A."/>
            <person name="Rho M."/>
            <person name="Rogozin I.B."/>
            <person name="Sakarya O."/>
            <person name="Salamov A."/>
            <person name="Schaack S."/>
            <person name="Shapiro H."/>
            <person name="Shiga Y."/>
            <person name="Skalitzky C."/>
            <person name="Smith Z."/>
            <person name="Souvorov A."/>
            <person name="Sung W."/>
            <person name="Tang Z."/>
            <person name="Tsuchiya D."/>
            <person name="Tu H."/>
            <person name="Vos H."/>
            <person name="Wang M."/>
            <person name="Wolf Y.I."/>
            <person name="Yamagata H."/>
            <person name="Yamada T."/>
            <person name="Ye Y."/>
            <person name="Shaw J.R."/>
            <person name="Andrews J."/>
            <person name="Crease T.J."/>
            <person name="Tang H."/>
            <person name="Lucas S.M."/>
            <person name="Robertson H.M."/>
            <person name="Bork P."/>
            <person name="Koonin E.V."/>
            <person name="Zdobnov E.M."/>
            <person name="Grigoriev I.V."/>
            <person name="Lynch M."/>
            <person name="Boore J.L."/>
        </authorList>
    </citation>
    <scope>NUCLEOTIDE SEQUENCE [LARGE SCALE GENOMIC DNA]</scope>
</reference>
<evidence type="ECO:0000313" key="8">
    <source>
        <dbReference type="Proteomes" id="UP000000305"/>
    </source>
</evidence>
<dbReference type="OrthoDB" id="10521463at2759"/>
<evidence type="ECO:0000256" key="2">
    <source>
        <dbReference type="ARBA" id="ARBA00022771"/>
    </source>
</evidence>
<protein>
    <recommendedName>
        <fullName evidence="6">BED-type domain-containing protein</fullName>
    </recommendedName>
</protein>
<feature type="domain" description="BED-type" evidence="6">
    <location>
        <begin position="87"/>
        <end position="140"/>
    </location>
</feature>
<dbReference type="GO" id="GO:0008270">
    <property type="term" value="F:zinc ion binding"/>
    <property type="evidence" value="ECO:0007669"/>
    <property type="project" value="UniProtKB-KW"/>
</dbReference>
<keyword evidence="3" id="KW-0862">Zinc</keyword>
<evidence type="ECO:0000259" key="6">
    <source>
        <dbReference type="PROSITE" id="PS50808"/>
    </source>
</evidence>
<dbReference type="InParanoid" id="E9GCT8"/>
<evidence type="ECO:0000256" key="5">
    <source>
        <dbReference type="SAM" id="MobiDB-lite"/>
    </source>
</evidence>
<name>E9GCT8_DAPPU</name>
<dbReference type="SMART" id="SM00614">
    <property type="entry name" value="ZnF_BED"/>
    <property type="match status" value="1"/>
</dbReference>
<feature type="region of interest" description="Disordered" evidence="5">
    <location>
        <begin position="148"/>
        <end position="183"/>
    </location>
</feature>
<accession>E9GCT8</accession>
<evidence type="ECO:0000256" key="3">
    <source>
        <dbReference type="ARBA" id="ARBA00022833"/>
    </source>
</evidence>
<evidence type="ECO:0000256" key="4">
    <source>
        <dbReference type="PROSITE-ProRule" id="PRU00027"/>
    </source>
</evidence>
<dbReference type="GO" id="GO:0006357">
    <property type="term" value="P:regulation of transcription by RNA polymerase II"/>
    <property type="evidence" value="ECO:0000318"/>
    <property type="project" value="GO_Central"/>
</dbReference>
<feature type="region of interest" description="Disordered" evidence="5">
    <location>
        <begin position="62"/>
        <end position="81"/>
    </location>
</feature>
<dbReference type="Proteomes" id="UP000000305">
    <property type="component" value="Unassembled WGS sequence"/>
</dbReference>
<gene>
    <name evidence="7" type="ORF">DAPPUDRAFT_316404</name>
</gene>
<dbReference type="HOGENOM" id="CLU_1054706_0_0_1"/>
<proteinExistence type="predicted"/>
<dbReference type="PROSITE" id="PS50808">
    <property type="entry name" value="ZF_BED"/>
    <property type="match status" value="1"/>
</dbReference>
<dbReference type="Pfam" id="PF02892">
    <property type="entry name" value="zf-BED"/>
    <property type="match status" value="1"/>
</dbReference>
<evidence type="ECO:0000256" key="1">
    <source>
        <dbReference type="ARBA" id="ARBA00022723"/>
    </source>
</evidence>
<keyword evidence="2 4" id="KW-0863">Zinc-finger</keyword>
<dbReference type="KEGG" id="dpx:DAPPUDRAFT_316404"/>
<feature type="region of interest" description="Disordered" evidence="5">
    <location>
        <begin position="195"/>
        <end position="214"/>
    </location>
</feature>
<sequence>MSKRKSTENGQQSSFKCPSLPESCDIDDAAGTWPLNITVETVETDGEIIDDDPLILYLAESTNESSPAQTENSTQPESETFKKGKKRCYSWIWKHTNLIQVKGQPEKYKCMYCEKTFVRNGTGAVSRHLINKHSDKMKNTQCTMINSGKLVPPFKNGKQSSFKRPAVPKSYSNKKKSLQKHTSDDDALQLLSTEITDQSSSAQTEDIPHSESATHMKVKKRKSWIWKYTTLIQVKGQPDRYKLNHSNYIPSFTGSPPDVIYNNR</sequence>